<feature type="domain" description="Mutator-like transposase" evidence="1">
    <location>
        <begin position="22"/>
        <end position="103"/>
    </location>
</feature>
<dbReference type="Pfam" id="PF20700">
    <property type="entry name" value="Mutator"/>
    <property type="match status" value="1"/>
</dbReference>
<dbReference type="AlphaFoldDB" id="A0A482VF66"/>
<sequence length="130" mass="14657">MWYSSHWSCIFLIFRTLFFLYIPTMSSRIFVNKEKSISETIRENAFSDMIQAGLQEVALAVEAGDVDVGGIPQIVVTVDGAWSKRSYKSNYNASSGITCVTCLEAEGWREKKTVTNDLECAVRPQIWSES</sequence>
<evidence type="ECO:0000259" key="1">
    <source>
        <dbReference type="Pfam" id="PF20700"/>
    </source>
</evidence>
<gene>
    <name evidence="2" type="ORF">BDFB_013853</name>
</gene>
<evidence type="ECO:0000313" key="2">
    <source>
        <dbReference type="EMBL" id="RZC04997.1"/>
    </source>
</evidence>
<proteinExistence type="predicted"/>
<protein>
    <recommendedName>
        <fullName evidence="1">Mutator-like transposase domain-containing protein</fullName>
    </recommendedName>
</protein>
<accession>A0A482VF66</accession>
<dbReference type="Proteomes" id="UP000292052">
    <property type="component" value="Unassembled WGS sequence"/>
</dbReference>
<evidence type="ECO:0000313" key="3">
    <source>
        <dbReference type="Proteomes" id="UP000292052"/>
    </source>
</evidence>
<dbReference type="OrthoDB" id="6431392at2759"/>
<dbReference type="InterPro" id="IPR049012">
    <property type="entry name" value="Mutator_transp_dom"/>
</dbReference>
<comment type="caution">
    <text evidence="2">The sequence shown here is derived from an EMBL/GenBank/DDBJ whole genome shotgun (WGS) entry which is preliminary data.</text>
</comment>
<dbReference type="EMBL" id="QDEB01105593">
    <property type="protein sequence ID" value="RZC04997.1"/>
    <property type="molecule type" value="Genomic_DNA"/>
</dbReference>
<keyword evidence="3" id="KW-1185">Reference proteome</keyword>
<name>A0A482VF66_ASBVE</name>
<organism evidence="2 3">
    <name type="scientific">Asbolus verrucosus</name>
    <name type="common">Desert ironclad beetle</name>
    <dbReference type="NCBI Taxonomy" id="1661398"/>
    <lineage>
        <taxon>Eukaryota</taxon>
        <taxon>Metazoa</taxon>
        <taxon>Ecdysozoa</taxon>
        <taxon>Arthropoda</taxon>
        <taxon>Hexapoda</taxon>
        <taxon>Insecta</taxon>
        <taxon>Pterygota</taxon>
        <taxon>Neoptera</taxon>
        <taxon>Endopterygota</taxon>
        <taxon>Coleoptera</taxon>
        <taxon>Polyphaga</taxon>
        <taxon>Cucujiformia</taxon>
        <taxon>Tenebrionidae</taxon>
        <taxon>Pimeliinae</taxon>
        <taxon>Asbolus</taxon>
    </lineage>
</organism>
<reference evidence="2 3" key="1">
    <citation type="submission" date="2017-03" db="EMBL/GenBank/DDBJ databases">
        <title>Genome of the blue death feigning beetle - Asbolus verrucosus.</title>
        <authorList>
            <person name="Rider S.D."/>
        </authorList>
    </citation>
    <scope>NUCLEOTIDE SEQUENCE [LARGE SCALE GENOMIC DNA]</scope>
    <source>
        <strain evidence="2">Butters</strain>
        <tissue evidence="2">Head and leg muscle</tissue>
    </source>
</reference>